<evidence type="ECO:0000313" key="4">
    <source>
        <dbReference type="Proteomes" id="UP000007519"/>
    </source>
</evidence>
<dbReference type="InterPro" id="IPR025667">
    <property type="entry name" value="SprB_repeat"/>
</dbReference>
<dbReference type="Pfam" id="PF13573">
    <property type="entry name" value="SprB"/>
    <property type="match status" value="16"/>
</dbReference>
<protein>
    <submittedName>
        <fullName evidence="3">Uncharacterized protein</fullName>
    </submittedName>
</protein>
<feature type="compositionally biased region" description="Polar residues" evidence="1">
    <location>
        <begin position="642"/>
        <end position="656"/>
    </location>
</feature>
<keyword evidence="2" id="KW-0732">Signal</keyword>
<feature type="region of interest" description="Disordered" evidence="1">
    <location>
        <begin position="636"/>
        <end position="663"/>
    </location>
</feature>
<evidence type="ECO:0000256" key="2">
    <source>
        <dbReference type="SAM" id="SignalP"/>
    </source>
</evidence>
<dbReference type="Gene3D" id="2.60.40.740">
    <property type="match status" value="14"/>
</dbReference>
<gene>
    <name evidence="3" type="ordered locus">SGRA_3496</name>
</gene>
<dbReference type="InterPro" id="IPR026341">
    <property type="entry name" value="T9SS_type_B"/>
</dbReference>
<accession>H6L056</accession>
<dbReference type="PROSITE" id="PS51257">
    <property type="entry name" value="PROKAR_LIPOPROTEIN"/>
    <property type="match status" value="1"/>
</dbReference>
<evidence type="ECO:0000256" key="1">
    <source>
        <dbReference type="SAM" id="MobiDB-lite"/>
    </source>
</evidence>
<dbReference type="Gene3D" id="2.60.120.380">
    <property type="match status" value="2"/>
</dbReference>
<dbReference type="RefSeq" id="WP_015693812.1">
    <property type="nucleotide sequence ID" value="NC_016940.1"/>
</dbReference>
<dbReference type="Pfam" id="PF13585">
    <property type="entry name" value="CHU_C"/>
    <property type="match status" value="1"/>
</dbReference>
<dbReference type="STRING" id="984262.SGRA_3496"/>
<reference evidence="3 4" key="1">
    <citation type="journal article" date="2012" name="Stand. Genomic Sci.">
        <title>Complete genome sequencing and analysis of Saprospira grandis str. Lewin, a predatory marine bacterium.</title>
        <authorList>
            <person name="Saw J.H."/>
            <person name="Yuryev A."/>
            <person name="Kanbe M."/>
            <person name="Hou S."/>
            <person name="Young A.G."/>
            <person name="Aizawa S."/>
            <person name="Alam M."/>
        </authorList>
    </citation>
    <scope>NUCLEOTIDE SEQUENCE [LARGE SCALE GENOMIC DNA]</scope>
    <source>
        <strain evidence="3 4">Lewin</strain>
    </source>
</reference>
<dbReference type="NCBIfam" id="TIGR04131">
    <property type="entry name" value="Bac_Flav_CTERM"/>
    <property type="match status" value="1"/>
</dbReference>
<feature type="signal peptide" evidence="2">
    <location>
        <begin position="1"/>
        <end position="19"/>
    </location>
</feature>
<keyword evidence="4" id="KW-1185">Reference proteome</keyword>
<dbReference type="HOGENOM" id="CLU_224792_0_0_10"/>
<evidence type="ECO:0000313" key="3">
    <source>
        <dbReference type="EMBL" id="AFC26220.1"/>
    </source>
</evidence>
<proteinExistence type="predicted"/>
<dbReference type="eggNOG" id="COG3209">
    <property type="taxonomic scope" value="Bacteria"/>
</dbReference>
<dbReference type="Proteomes" id="UP000007519">
    <property type="component" value="Chromosome"/>
</dbReference>
<dbReference type="EMBL" id="CP002831">
    <property type="protein sequence ID" value="AFC26220.1"/>
    <property type="molecule type" value="Genomic_DNA"/>
</dbReference>
<dbReference type="OrthoDB" id="7794186at2"/>
<name>H6L056_SAPGL</name>
<dbReference type="KEGG" id="sgn:SGRA_3496"/>
<feature type="chain" id="PRO_5003603891" evidence="2">
    <location>
        <begin position="20"/>
        <end position="3505"/>
    </location>
</feature>
<sequence length="3505" mass="366562">MRHIYLFGLLFLYSCSLQAQVRLEVIINSGTAGTSCTDGIFGGSPDPQWRVNIESQGWTTYPQSGPCFTDAPNTQYDEEFICATDYPANIQLCFRAFEDDGAACVVDQTCLAQICQNFATPAPGSSLNYTLSIPNCCGNSSWGQVDFTIRARGSFVNAGQAYDQICNAINLGTLNSNSSIGDNGLSNYGNFCATNTLEPSPWGNANEQGVWFQFTTGPNPSASLRFEAISDPQNLGDGIDLQLALYESSNGSCNGALSLVAEDYQGAGALYDEEMSVECLQPNTTYFLLVDGEDSGIPFTDGGQGYFGLEIFDLGVQQSADSICAATHLGPVPTGGQVQTNALSQSNLCASNANEPIPGNWSNEQGVWFSFEAPASGHVIIEANSDQPAPFGTDAVDLQLALYSSSTNNCTGSLSEIDSDYDPTGFGEELDVRCLEAGRIYYIMVDGSTLNVDGIFDLEVRDGGIPPAPNDEICNAIALGAPAPGGTVGLTDQNNYCADNLFEPIPNNWGNDRGVWYTFVAPPSGKVEIRAENQSLFGSDQIDLQLAVFDAANQSCTDPLTEIQSEHEGIGVLWDEDMEVECLTPGRTYFLMVDGEGALFDPDLQEGIFDLEVYGDPRDPPATNDDPCNAIYLGDPTGGQIGTSPGPQHGSQNNFCATGAGEPNPGAFNPNQTVWYTFTAPASGNVEIELSSDDPLNGVDPIDLQVAVWEAASCTGSWREMNSGDDLVVFDLDLEVYCLNPGQIYYVQVNGADLAILDPEEGYFDITITEIPPIPVAPNNLICNAIPLGDPFTNGPQSITNQHNLCADAIGDPNPDDFDADQTVWYSFTTPATGGPYAVDISATTSTPFSSQDAIDIQLAVFESSNNSCTGILTEVESDYDPGFFDEDMDVQCLDAGKTYFIMVDGSFLDVQGYFDLTISQAPSVPIPTNDLICNAEALGAVPIGGSINNNINYANFCAETEPGEPSPFNIEQTVWFSFQAPAHAGASTSSEVSIRLESDPNNQGNGVDLQLAVYRSSNGSCTGNLQLLEEGVDNPTLSFDAEVNLTCLLPGETYWVQVDGSLIDVEGYFTIEIIDDGAGAFPANDNICNATPLGAVPNGGSINNNVSYNNYCATVEPNEPNPSAFAADETVWFSFEAPTSGNISISLESDPANLGDNPNLQLALWYSPGGTCAGPWLEMGSDYDPLLNDESMSITCLVPGATYYLQVDGQEDYFGVEEGYFTIEIEDDGGSTTFPYNNNICDAYDFGLPTGSFATLGNETNECANVELGEPGLGGYAEHTVWYQFTAPPSGRVEVEVESNDPIFGIDPEVYIFGSSTNSCTGQLSLSDGSNLPTAIITENVEATCLTPGNIYFIQVDGEGLNREGEFTIRIRDMEPLFGTGQPNDPEPVNNYCQNAISIPVQSESCTNGTGSWNSYNYGVPTASQPTNCGQNCGETWYSFTMPSSGVALVEGNDDGISSSSPIGDFSDLVVVAYAGGCGNLQQLACGTGGLGGDVGFEIAAPPGSQVLLQVFNDGGDDDNENFELCVSEGCGADNCLNAIAYPIQPNVPYCFNTASATGEGVAGGAPGYFECGEGDDPEHSLYYYFVSDCNGSAVTLSIINATSSGNCIGGTVPGDGFNISFFQDSSPCDNNPDVLVDCQSFNSCMTQPINWSFTYNNLQPNTPYIVQIDGGFNFLGGSNNGTFMIQTTTSPVPMPTSTPSGCGSNNGTATATTVGGTPPFSFQWSNGAVDSIITNLSPGWYTVTVTSSGPGGCSAIDSVFVDSTNALGLQLASQRDESCLGSCDGSATVLPLSGLAINYNYLWDAAAGSQTTATATGLCAGNYSVTVSSNNGCQDSITVQIGSPNPVQASLVNGSLPQCPGLCDGSAAITATGGNISTDYYYQWSHGDSTSLVTNLCAGNYSVTISDRNGCYDTLQLNIPVPPSPIQISLLASQDLSCAGDSSGSFSLTAAGGQAPYTYIMAGDSNQTGQFSALAAGNYLVQVIDDVGCTDTISVSIQEPTPLSAGISIDQDYNGSPISCFGAADAALSATATGGTANYNYNWSTGASSNSLNGLAAGSYSLTVSDQNGCQDSSSISLQTPDSIQLNIDTLSFYNGYTVSCASATDGQLEASYSGGWGSLQGQWSNGSSQALQNSLAAGNHCFSVTDINGCQASSCVLLTAPDTLLLDSVQQQNIICAGQQNGELSIFMQGGLPPYSYLWSNGQTSSNISNLAAGNYQLTVTDANGCNWLGSWTITEPTPLVLQLDADSVRCNGGADGSISALLSGGIAPYSYLWSNGQSSSNINNLAAGPYQLTVTDAYGCSIVASALVQEPANAVIANVLSSQNPSCNQGTDGWIDADAQGGTPNYSFLWSTGDTTEDLQQLAAGSYSLTATDARGCQATTSIQLIAPSAIQPSISVYSNYHGASISCAGASDGALTAQAQGGTAPYLISWSTGENTALIQNLSAGWYTVSFSDANGCTAVDSIELTAPLPLAAQQTVSAASCANSCDGQIVYQAVAGTGTLGQNGYEYRLLGPGQNGQLFGPNNNWSNLCAGWYVVQLRDGNGCQIQDSIEITAPAPLQLQLSQNDPSCFNGNDGSLTALATGGTAPYTYLWSDGQTTATATNLSAGSYSLSLTDANGCILAQTTSLHSPSPLAINFQVDSTSCAGSSDGAILAIATGGTAPYTYLWSDGQMGRQARGLTAGNYQLTISDAQGCQFTASTTVEEPSPLQIQLQSSNPNCQGQNSGTATVVATGGTAPYTYLWSDGQTTATATNLAAGSYQLIVTDAKGCQQNASVQLSQPTGLGLAINQLQAPSCHNAADGELEAVVVGGTAPYQYNWSNGSSTANANNLAAGWYSLTVSDAGGCQLVDSFELLAPAALQLSLSSQAAGCLQGADGEATASVQGGTLPYSFLWSNGAQTQQVTGLAAGNYQLTVTDANGCSIQGQVVVDEPASGLVGYINVQDALCQNGASGQLTAIISGGTPLANGDYNYSWSNGGSTAVLSNLSAGNYSLTASDANGCTLSLSAQVGEPTGIQLTLVSSQDPRCAGELTGQAQLQASGGTSPLSYQWSDGQTAPTAQNLGAGSYSVTVTDRNGCTADLSVQITDPAPLQLNMQLNMPACAGGDDGSISYQSSSVPVNAFLWSNGQVGQPLTGLAAGIYNLTVVDQNGCSADFQYVLGGPPALGLTLKPQSNIRCAGELSASVEALASSGTAPYSYLWSNGDTQSLAQNLGAAWYAVTATDANGCQQTDSIQFVDPAPLELSAEVDSVRCLGESNGSILALAQGGSTALGGYSYSLDSLNWQASPFFPNLAAADYTIYLRDANDCVADTLVEVEAGLPFFLQQFGPNDTTLAYGDSLLLYALLNDSLGVSFSWSESLSNQLLSDSSYQLWVQPFDRAIYEFVAQNERGCRLDSSITVFIDKERIAAAPNTFTPNNDGANDRFFIQGDERLQLVKLFRVYDRWGELVFEGQNLAPNDPQAGWDGQFKGRPMNSGVYAWYAELEFIDGHILVLKGSIQLLR</sequence>
<organism evidence="3 4">
    <name type="scientific">Saprospira grandis (strain Lewin)</name>
    <dbReference type="NCBI Taxonomy" id="984262"/>
    <lineage>
        <taxon>Bacteria</taxon>
        <taxon>Pseudomonadati</taxon>
        <taxon>Bacteroidota</taxon>
        <taxon>Saprospiria</taxon>
        <taxon>Saprospirales</taxon>
        <taxon>Saprospiraceae</taxon>
        <taxon>Saprospira</taxon>
    </lineage>
</organism>